<evidence type="ECO:0000313" key="2">
    <source>
        <dbReference type="EMBL" id="CZR58700.1"/>
    </source>
</evidence>
<dbReference type="EMBL" id="FJOG01000012">
    <property type="protein sequence ID" value="CZR58700.1"/>
    <property type="molecule type" value="Genomic_DNA"/>
</dbReference>
<organism evidence="2 3">
    <name type="scientific">Phialocephala subalpina</name>
    <dbReference type="NCBI Taxonomy" id="576137"/>
    <lineage>
        <taxon>Eukaryota</taxon>
        <taxon>Fungi</taxon>
        <taxon>Dikarya</taxon>
        <taxon>Ascomycota</taxon>
        <taxon>Pezizomycotina</taxon>
        <taxon>Leotiomycetes</taxon>
        <taxon>Helotiales</taxon>
        <taxon>Mollisiaceae</taxon>
        <taxon>Phialocephala</taxon>
        <taxon>Phialocephala fortinii species complex</taxon>
    </lineage>
</organism>
<dbReference type="CDD" id="cd10170">
    <property type="entry name" value="ASKHA_NBD_HSP70"/>
    <property type="match status" value="1"/>
</dbReference>
<dbReference type="OrthoDB" id="2394218at2759"/>
<keyword evidence="3" id="KW-1185">Reference proteome</keyword>
<reference evidence="2 3" key="1">
    <citation type="submission" date="2016-03" db="EMBL/GenBank/DDBJ databases">
        <authorList>
            <person name="Ploux O."/>
        </authorList>
    </citation>
    <scope>NUCLEOTIDE SEQUENCE [LARGE SCALE GENOMIC DNA]</scope>
    <source>
        <strain evidence="2 3">UAMH 11012</strain>
    </source>
</reference>
<sequence>MTDDHENLPDFVIGVDFGQTYTGVVWTNLGNTNPTQSIQEWPGLPADSIESKVPTRIAYPRDGSEPIWGFLCDSDDHVHEVAEVREHFKVYLDQDSLDSAKSKGVRNMPETVDEAMRLVRDYLHQVYLHIKLSLEAATGSWKDRRIEFVFSLPTTWTSLDTTNRFNNAIRAAGFMSEPKHTAKLELTEAEAAAVYMVTIPQVSMKQNDIILICDAGGGTTDLGLIEIMDADPNKPSLKQVAAVKGIGIGSTMIDRAFEILVQNRLDIHHETHSLPEDLAHKLAKSSSFQIIKHNFGTRAASQQLYKLPLHTLGLGINPDYTHLGLNIEGGKMVFARAEIQALFDRQIQGIIVQIGKQLDWMQIHRHGDHVKLLVLSGGLGGSQYVMTKIQERFTANPHPSAPHLKILKSQEPRLVVVKGLVIDRRQQLVAGTAALRTRIARASYGVLCRQLYDPSVHVGAKVEIDHLNKKQKWATMQIDWIIKKAKTAKERKFSRKVVPGDPNRKWNTTIVISHEDRKNLPMTFKQPTVWKLCQLSSDLKEVAEEEFEVRNKRVWQGKRYYLATFAVKVIIAPADLKFELWFNGTRYNRGHDPISIEWDPAGAGARPRTSDDLSDEWESSVHLTGRLR</sequence>
<feature type="region of interest" description="Disordered" evidence="1">
    <location>
        <begin position="598"/>
        <end position="628"/>
    </location>
</feature>
<gene>
    <name evidence="2" type="ORF">PAC_08592</name>
</gene>
<dbReference type="Gene3D" id="3.90.640.10">
    <property type="entry name" value="Actin, Chain A, domain 4"/>
    <property type="match status" value="1"/>
</dbReference>
<evidence type="ECO:0000313" key="3">
    <source>
        <dbReference type="Proteomes" id="UP000184330"/>
    </source>
</evidence>
<dbReference type="Proteomes" id="UP000184330">
    <property type="component" value="Unassembled WGS sequence"/>
</dbReference>
<proteinExistence type="predicted"/>
<dbReference type="InterPro" id="IPR043129">
    <property type="entry name" value="ATPase_NBD"/>
</dbReference>
<dbReference type="PANTHER" id="PTHR42749">
    <property type="entry name" value="CELL SHAPE-DETERMINING PROTEIN MREB"/>
    <property type="match status" value="1"/>
</dbReference>
<dbReference type="STRING" id="576137.A0A1L7X117"/>
<name>A0A1L7X117_9HELO</name>
<protein>
    <submittedName>
        <fullName evidence="2">Related to hsp70 protein</fullName>
    </submittedName>
</protein>
<dbReference type="Gene3D" id="3.30.420.40">
    <property type="match status" value="2"/>
</dbReference>
<dbReference type="AlphaFoldDB" id="A0A1L7X117"/>
<dbReference type="PANTHER" id="PTHR42749:SF1">
    <property type="entry name" value="CELL SHAPE-DETERMINING PROTEIN MREB"/>
    <property type="match status" value="1"/>
</dbReference>
<dbReference type="SUPFAM" id="SSF53067">
    <property type="entry name" value="Actin-like ATPase domain"/>
    <property type="match status" value="2"/>
</dbReference>
<accession>A0A1L7X117</accession>
<evidence type="ECO:0000256" key="1">
    <source>
        <dbReference type="SAM" id="MobiDB-lite"/>
    </source>
</evidence>